<evidence type="ECO:0000313" key="2">
    <source>
        <dbReference type="EMBL" id="KAK6145152.1"/>
    </source>
</evidence>
<dbReference type="SUPFAM" id="SSF81383">
    <property type="entry name" value="F-box domain"/>
    <property type="match status" value="1"/>
</dbReference>
<dbReference type="NCBIfam" id="TIGR01640">
    <property type="entry name" value="F_box_assoc_1"/>
    <property type="match status" value="1"/>
</dbReference>
<protein>
    <recommendedName>
        <fullName evidence="1">F-box domain-containing protein</fullName>
    </recommendedName>
</protein>
<evidence type="ECO:0000313" key="3">
    <source>
        <dbReference type="Proteomes" id="UP001318860"/>
    </source>
</evidence>
<accession>A0ABR0WFS4</accession>
<comment type="caution">
    <text evidence="2">The sequence shown here is derived from an EMBL/GenBank/DDBJ whole genome shotgun (WGS) entry which is preliminary data.</text>
</comment>
<proteinExistence type="predicted"/>
<organism evidence="2 3">
    <name type="scientific">Rehmannia glutinosa</name>
    <name type="common">Chinese foxglove</name>
    <dbReference type="NCBI Taxonomy" id="99300"/>
    <lineage>
        <taxon>Eukaryota</taxon>
        <taxon>Viridiplantae</taxon>
        <taxon>Streptophyta</taxon>
        <taxon>Embryophyta</taxon>
        <taxon>Tracheophyta</taxon>
        <taxon>Spermatophyta</taxon>
        <taxon>Magnoliopsida</taxon>
        <taxon>eudicotyledons</taxon>
        <taxon>Gunneridae</taxon>
        <taxon>Pentapetalae</taxon>
        <taxon>asterids</taxon>
        <taxon>lamiids</taxon>
        <taxon>Lamiales</taxon>
        <taxon>Orobanchaceae</taxon>
        <taxon>Rehmannieae</taxon>
        <taxon>Rehmannia</taxon>
    </lineage>
</organism>
<dbReference type="CDD" id="cd22157">
    <property type="entry name" value="F-box_AtFBW1-like"/>
    <property type="match status" value="1"/>
</dbReference>
<dbReference type="PANTHER" id="PTHR35546:SF134">
    <property type="entry name" value="F-BOX ASSOCIATED DOMAIN-CONTAINING PROTEIN"/>
    <property type="match status" value="1"/>
</dbReference>
<dbReference type="Gene3D" id="1.20.1280.50">
    <property type="match status" value="1"/>
</dbReference>
<feature type="domain" description="F-box" evidence="1">
    <location>
        <begin position="27"/>
        <end position="66"/>
    </location>
</feature>
<dbReference type="InterPro" id="IPR001810">
    <property type="entry name" value="F-box_dom"/>
</dbReference>
<gene>
    <name evidence="2" type="ORF">DH2020_021972</name>
</gene>
<dbReference type="InterPro" id="IPR055290">
    <property type="entry name" value="At3g26010-like"/>
</dbReference>
<evidence type="ECO:0000259" key="1">
    <source>
        <dbReference type="SMART" id="SM00256"/>
    </source>
</evidence>
<sequence>MNHKTKKFSKVADGKTTETSLQIVASIDDLLMQILKRVPIKPLIRFKLVSKHWNYLISSPKFYRLRNPNPNPAAGLFFECSTVNPRYKYVPFSLNKSTNILPFIEEPSNIRILESCNGLLLCYSFDVAVDNDGRYFVYNPTVNKLLKLPKLYEGDGILERVLGMSLAFDPSKSPHYKVVCVRGLIPCFRPFKRQFEVYSSETGGSWRKCGEPFVSKVNFQDGGVYWNGAIHWISHRGKYSLYFNPEDDEMPQVMPKLPISNDSSSTSGYYFGESCGHLHYVEILMPLPLFRFNVYEMRRDYSEWFVKYQIDDSPVVETPFGTSQDDFDVIESYWYYDLSVVSITTLVRGEKDENSFLVLLFPGKGIIRYNFVHMTCETIYEFENDEDRFALKNAFQYIESFF</sequence>
<dbReference type="SMART" id="SM00256">
    <property type="entry name" value="FBOX"/>
    <property type="match status" value="1"/>
</dbReference>
<dbReference type="Pfam" id="PF00646">
    <property type="entry name" value="F-box"/>
    <property type="match status" value="1"/>
</dbReference>
<dbReference type="PANTHER" id="PTHR35546">
    <property type="entry name" value="F-BOX PROTEIN INTERACTION DOMAIN PROTEIN-RELATED"/>
    <property type="match status" value="1"/>
</dbReference>
<dbReference type="Pfam" id="PF08268">
    <property type="entry name" value="FBA_3"/>
    <property type="match status" value="1"/>
</dbReference>
<name>A0ABR0WFS4_REHGL</name>
<dbReference type="EMBL" id="JABTTQ020000012">
    <property type="protein sequence ID" value="KAK6145152.1"/>
    <property type="molecule type" value="Genomic_DNA"/>
</dbReference>
<dbReference type="InterPro" id="IPR017451">
    <property type="entry name" value="F-box-assoc_interact_dom"/>
</dbReference>
<reference evidence="2 3" key="1">
    <citation type="journal article" date="2021" name="Comput. Struct. Biotechnol. J.">
        <title>De novo genome assembly of the potent medicinal plant Rehmannia glutinosa using nanopore technology.</title>
        <authorList>
            <person name="Ma L."/>
            <person name="Dong C."/>
            <person name="Song C."/>
            <person name="Wang X."/>
            <person name="Zheng X."/>
            <person name="Niu Y."/>
            <person name="Chen S."/>
            <person name="Feng W."/>
        </authorList>
    </citation>
    <scope>NUCLEOTIDE SEQUENCE [LARGE SCALE GENOMIC DNA]</scope>
    <source>
        <strain evidence="2">DH-2019</strain>
    </source>
</reference>
<keyword evidence="3" id="KW-1185">Reference proteome</keyword>
<dbReference type="InterPro" id="IPR036047">
    <property type="entry name" value="F-box-like_dom_sf"/>
</dbReference>
<dbReference type="InterPro" id="IPR013187">
    <property type="entry name" value="F-box-assoc_dom_typ3"/>
</dbReference>
<dbReference type="Proteomes" id="UP001318860">
    <property type="component" value="Unassembled WGS sequence"/>
</dbReference>